<dbReference type="GO" id="GO:0008270">
    <property type="term" value="F:zinc ion binding"/>
    <property type="evidence" value="ECO:0007669"/>
    <property type="project" value="InterPro"/>
</dbReference>
<accession>A0AAV5A5M9</accession>
<dbReference type="GO" id="GO:0012505">
    <property type="term" value="C:endomembrane system"/>
    <property type="evidence" value="ECO:0007669"/>
    <property type="project" value="UniProtKB-SubCell"/>
</dbReference>
<dbReference type="Pfam" id="PF00172">
    <property type="entry name" value="Zn_clus"/>
    <property type="match status" value="1"/>
</dbReference>
<evidence type="ECO:0000259" key="10">
    <source>
        <dbReference type="PROSITE" id="PS50048"/>
    </source>
</evidence>
<dbReference type="InterPro" id="IPR026739">
    <property type="entry name" value="AP_beta"/>
</dbReference>
<sequence length="2149" mass="240396">MPLQEDSVLSSSQFKTNTDLDASPFINLAHNSSSYTLHTIVMNDTDGLLPTASLTPLRPTTNYGTITSRLTSGRRSYKSWSTQRPLLNAAIQMAVLFIVSCFLLGGTLWLALPRLEEADRQYLRIPKSFEQLQELNKLLKKYRDIYPYRIVAVHSLIHLSSLQAFSLPGSMYLSILGGAVWGVFKAIPLACTAVATGATLCYLISAVLAPALLSLPKWKDRLERWAYKVDEQRANLISFLIVLRIAPFPPHWVVNVVCPHVGIGIPIFWISTWLGILGVTVIHTTIGSGLDEMTSADDFHLISWRNFFGLAAIVVAVLIPVGLRLVWKKELQGVAQADAGVPESELEPEEGIEARAPLLGYLDEEEDNEDVILQAGPAVATNKGKQTANLLGDGLRADAKLVLLDEAEDDVEMQDFESDIEEDERVSLTHLKAGLVLFSGISFLLRAEFVCFLDVVVNFAQCYLLFEAMTHILAHHPDISTIQGHSPAIPDPPPALPAPTRKRKPKADGERENNGPEPRRLRRSHEACARCRSKKIKCDSKHPRCTACTNAGTPCHQEDRHRQTLTPRGHTEKLERRLAQCELLLKRRIEGFDVENLDTILIREGLDPNVVPTAHPGFPPFSHSLGCSSPSPPPPPQPGPAGTPAVYAVPNGNPYAPVYVPHLHPSFQPGHLSPQIQQQTSPSHPHPVTSQPNSSPSGVPENIKGQDPQLNDMSNTSALAKNFGSNAMDREDLAVGALHSGRDREVTMDSLPRHPTNWIRVGVRRGSVIAASSPQIFPLINVWLPRDREMVDRIVEIYFSRLNYHRPVYPREEFKASLVALYAANIPHDPGFICSVYIILALGTLSEMNHRACSLDGQEGRQMPRIAKNLMPEDWPDHEEFFDRALAVKPDLRVTVSSLQALILLQWYLYTERQGRSLWRLVGSLVRLAVELGLHHDPFVQGKTFTTAESELRVRLWAIVMVHDRGTSLLLGRPLAISPEDSNTPSPDRKSTGFSEHFVYSSPIAEIQADIINSLYRPTSLTADIIWKHATRIIKLIGEFQQSLPLSYKTYFSGTAHWSDEERRQLVSEITEDQGLTLLKLGIARILLLRVVFSAKELSYERRSKALEDVHNEMIRFPDIAFFVSPIPLHIAAMVILFGHMSECRMLSRQQALEDVWMALDMLPRFRWRWDRKDLNGAHPLIAKVAEKVFNAPLHQAGPTPRPMLIPELDWTKPEPTTPSSPVIATPTTTAASINNENRTKVKIQETLAEISPHWFYPHEQPPIGTEQIHRGVPGPSQAAVPYTPIGTLGCAQNQESYVQEEKDVPLAVNQQHQMEMWMTMMSLNTLQENATRFGMRLQESISEHTRDLNFGRPSGVSFFDTSEDKVKNIRKQLESGQDNEKLEAMKRLIAMISKGRNVAEFFAQVVKNVASQNLEIRKLVYIYLLRYTEQEPDLALLSINTFQKDLSDSNPLIRSMALRVLSGIKVPMIGSIVVLGIKKCAADPNPYVRKAAALAIPKLISMDSSHLSALESTVLNLLRDRSPVSIGYVAEAFNTVFAHRLDLLHKHYRRLCHILVDVDEWGQIFLVNLLLRYAKQMLPKPKEGEEEQNIDTDLLLLLNSSEPLFQSRNPAVRLLLYVLMAVCRLYHVIRGPSSLGKILPSLLRLCDSEPSPEIQRVVLSYVSLLASESRDILCKHFTRFYVRIRDPKSIKFLKLKILLQLVSSDNVFVLLREIKDYSLDTDDAFVAESIRAIGRCAALVPDSTQHCLNILVEFIQSPYEQPKAEFVLRELLDIVVGNAVMVLKSLIQARCTEPDVSSNLVKSLFGIIGRLAYHVEAIHHPDALACSLWLIGQYAGEHGVAVTERSVVKGVADWAPDVLRKMAKRFSNEPSGVKLQIITLAAKLHVLNPNHSALDLLSRHVFSLARYDMDYDIRDRARILGSLLLDRSTDSQELDRGGVILRREQTKAVLFSGKSYSLEKEVNEAPLSNVLGSLGPILGQTFFETDLSTDWYEQGAETTLRDTEDDMSQSSLFVQRPLSSAQEFQRTNPIVLTPGGVDSPTGSYLQRSKWIDLDLDKFYESDDDKQENGEEETSEDDSDESEDEDNGDENENEDGGTEDDDQAEGGQVVRGGQNTKTDGNEGDVDTENADGSDWKPQRAYDSRTDTSW</sequence>
<feature type="compositionally biased region" description="Pro residues" evidence="8">
    <location>
        <begin position="630"/>
        <end position="641"/>
    </location>
</feature>
<dbReference type="CDD" id="cd00067">
    <property type="entry name" value="GAL4"/>
    <property type="match status" value="1"/>
</dbReference>
<comment type="similarity">
    <text evidence="2">Belongs to the adaptor complexes large subunit family.</text>
</comment>
<gene>
    <name evidence="11" type="ORF">Clacol_002772</name>
</gene>
<feature type="compositionally biased region" description="Acidic residues" evidence="8">
    <location>
        <begin position="2121"/>
        <end position="2131"/>
    </location>
</feature>
<feature type="region of interest" description="Disordered" evidence="8">
    <location>
        <begin position="660"/>
        <end position="716"/>
    </location>
</feature>
<dbReference type="Gene3D" id="1.25.10.10">
    <property type="entry name" value="Leucine-rich Repeat Variant"/>
    <property type="match status" value="1"/>
</dbReference>
<evidence type="ECO:0000256" key="8">
    <source>
        <dbReference type="SAM" id="MobiDB-lite"/>
    </source>
</evidence>
<keyword evidence="4" id="KW-0479">Metal-binding</keyword>
<protein>
    <recommendedName>
        <fullName evidence="10">Zn(2)-C6 fungal-type domain-containing protein</fullName>
    </recommendedName>
</protein>
<feature type="domain" description="Zn(2)-C6 fungal-type" evidence="10">
    <location>
        <begin position="527"/>
        <end position="555"/>
    </location>
</feature>
<dbReference type="InterPro" id="IPR011989">
    <property type="entry name" value="ARM-like"/>
</dbReference>
<feature type="region of interest" description="Disordered" evidence="8">
    <location>
        <begin position="483"/>
        <end position="524"/>
    </location>
</feature>
<keyword evidence="7" id="KW-0539">Nucleus</keyword>
<dbReference type="GO" id="GO:0006351">
    <property type="term" value="P:DNA-templated transcription"/>
    <property type="evidence" value="ECO:0007669"/>
    <property type="project" value="InterPro"/>
</dbReference>
<evidence type="ECO:0000313" key="12">
    <source>
        <dbReference type="Proteomes" id="UP001050691"/>
    </source>
</evidence>
<evidence type="ECO:0000256" key="7">
    <source>
        <dbReference type="ARBA" id="ARBA00023242"/>
    </source>
</evidence>
<evidence type="ECO:0000256" key="6">
    <source>
        <dbReference type="ARBA" id="ARBA00023136"/>
    </source>
</evidence>
<feature type="region of interest" description="Disordered" evidence="8">
    <location>
        <begin position="2060"/>
        <end position="2149"/>
    </location>
</feature>
<feature type="compositionally biased region" description="Polar residues" evidence="8">
    <location>
        <begin position="674"/>
        <end position="697"/>
    </location>
</feature>
<keyword evidence="5" id="KW-0653">Protein transport</keyword>
<keyword evidence="9" id="KW-0812">Transmembrane</keyword>
<feature type="transmembrane region" description="Helical" evidence="9">
    <location>
        <begin position="307"/>
        <end position="327"/>
    </location>
</feature>
<name>A0AAV5A5M9_9AGAM</name>
<dbReference type="PANTHER" id="PTHR11134">
    <property type="entry name" value="ADAPTOR COMPLEX SUBUNIT BETA FAMILY MEMBER"/>
    <property type="match status" value="1"/>
</dbReference>
<proteinExistence type="inferred from homology"/>
<evidence type="ECO:0000256" key="3">
    <source>
        <dbReference type="ARBA" id="ARBA00022448"/>
    </source>
</evidence>
<reference evidence="11" key="1">
    <citation type="submission" date="2021-10" db="EMBL/GenBank/DDBJ databases">
        <title>De novo Genome Assembly of Clathrus columnatus (Basidiomycota, Fungi) Using Illumina and Nanopore Sequence Data.</title>
        <authorList>
            <person name="Ogiso-Tanaka E."/>
            <person name="Itagaki H."/>
            <person name="Hosoya T."/>
            <person name="Hosaka K."/>
        </authorList>
    </citation>
    <scope>NUCLEOTIDE SEQUENCE</scope>
    <source>
        <strain evidence="11">MO-923</strain>
    </source>
</reference>
<dbReference type="InterPro" id="IPR036864">
    <property type="entry name" value="Zn2-C6_fun-type_DNA-bd_sf"/>
</dbReference>
<evidence type="ECO:0000256" key="5">
    <source>
        <dbReference type="ARBA" id="ARBA00022927"/>
    </source>
</evidence>
<dbReference type="Pfam" id="PF01602">
    <property type="entry name" value="Adaptin_N"/>
    <property type="match status" value="1"/>
</dbReference>
<dbReference type="InterPro" id="IPR001138">
    <property type="entry name" value="Zn2Cys6_DnaBD"/>
</dbReference>
<comment type="subcellular location">
    <subcellularLocation>
        <location evidence="1">Endomembrane system</location>
    </subcellularLocation>
</comment>
<dbReference type="EMBL" id="BPWL01000003">
    <property type="protein sequence ID" value="GJJ08554.1"/>
    <property type="molecule type" value="Genomic_DNA"/>
</dbReference>
<dbReference type="SUPFAM" id="SSF57701">
    <property type="entry name" value="Zn2/Cys6 DNA-binding domain"/>
    <property type="match status" value="1"/>
</dbReference>
<comment type="caution">
    <text evidence="11">The sequence shown here is derived from an EMBL/GenBank/DDBJ whole genome shotgun (WGS) entry which is preliminary data.</text>
</comment>
<dbReference type="SUPFAM" id="SSF48371">
    <property type="entry name" value="ARM repeat"/>
    <property type="match status" value="1"/>
</dbReference>
<dbReference type="GO" id="GO:0030117">
    <property type="term" value="C:membrane coat"/>
    <property type="evidence" value="ECO:0007669"/>
    <property type="project" value="InterPro"/>
</dbReference>
<keyword evidence="6 9" id="KW-0472">Membrane</keyword>
<evidence type="ECO:0000256" key="2">
    <source>
        <dbReference type="ARBA" id="ARBA00006613"/>
    </source>
</evidence>
<dbReference type="Pfam" id="PF09335">
    <property type="entry name" value="VTT_dom"/>
    <property type="match status" value="1"/>
</dbReference>
<feature type="compositionally biased region" description="Basic and acidic residues" evidence="8">
    <location>
        <begin position="2133"/>
        <end position="2149"/>
    </location>
</feature>
<dbReference type="InterPro" id="IPR016024">
    <property type="entry name" value="ARM-type_fold"/>
</dbReference>
<dbReference type="PROSITE" id="PS00463">
    <property type="entry name" value="ZN2_CY6_FUNGAL_1"/>
    <property type="match status" value="1"/>
</dbReference>
<dbReference type="GO" id="GO:0000981">
    <property type="term" value="F:DNA-binding transcription factor activity, RNA polymerase II-specific"/>
    <property type="evidence" value="ECO:0007669"/>
    <property type="project" value="InterPro"/>
</dbReference>
<dbReference type="SMART" id="SM00906">
    <property type="entry name" value="Fungal_trans"/>
    <property type="match status" value="1"/>
</dbReference>
<feature type="region of interest" description="Disordered" evidence="8">
    <location>
        <begin position="613"/>
        <end position="647"/>
    </location>
</feature>
<feature type="compositionally biased region" description="Low complexity" evidence="8">
    <location>
        <begin position="620"/>
        <end position="629"/>
    </location>
</feature>
<organism evidence="11 12">
    <name type="scientific">Clathrus columnatus</name>
    <dbReference type="NCBI Taxonomy" id="1419009"/>
    <lineage>
        <taxon>Eukaryota</taxon>
        <taxon>Fungi</taxon>
        <taxon>Dikarya</taxon>
        <taxon>Basidiomycota</taxon>
        <taxon>Agaricomycotina</taxon>
        <taxon>Agaricomycetes</taxon>
        <taxon>Phallomycetidae</taxon>
        <taxon>Phallales</taxon>
        <taxon>Clathraceae</taxon>
        <taxon>Clathrus</taxon>
    </lineage>
</organism>
<evidence type="ECO:0000256" key="1">
    <source>
        <dbReference type="ARBA" id="ARBA00004308"/>
    </source>
</evidence>
<feature type="compositionally biased region" description="Basic and acidic residues" evidence="8">
    <location>
        <begin position="506"/>
        <end position="524"/>
    </location>
</feature>
<dbReference type="InterPro" id="IPR002553">
    <property type="entry name" value="Clathrin/coatomer_adapt-like_N"/>
</dbReference>
<feature type="region of interest" description="Disordered" evidence="8">
    <location>
        <begin position="2026"/>
        <end position="2045"/>
    </location>
</feature>
<keyword evidence="12" id="KW-1185">Reference proteome</keyword>
<evidence type="ECO:0000313" key="11">
    <source>
        <dbReference type="EMBL" id="GJJ08554.1"/>
    </source>
</evidence>
<dbReference type="InterPro" id="IPR032816">
    <property type="entry name" value="VTT_dom"/>
</dbReference>
<dbReference type="GO" id="GO:0016192">
    <property type="term" value="P:vesicle-mediated transport"/>
    <property type="evidence" value="ECO:0007669"/>
    <property type="project" value="InterPro"/>
</dbReference>
<feature type="transmembrane region" description="Helical" evidence="9">
    <location>
        <begin position="186"/>
        <end position="213"/>
    </location>
</feature>
<dbReference type="InterPro" id="IPR007219">
    <property type="entry name" value="XnlR_reg_dom"/>
</dbReference>
<keyword evidence="3" id="KW-0813">Transport</keyword>
<dbReference type="GO" id="GO:0006886">
    <property type="term" value="P:intracellular protein transport"/>
    <property type="evidence" value="ECO:0007669"/>
    <property type="project" value="InterPro"/>
</dbReference>
<dbReference type="Gene3D" id="4.10.240.10">
    <property type="entry name" value="Zn(2)-C6 fungal-type DNA-binding domain"/>
    <property type="match status" value="1"/>
</dbReference>
<dbReference type="Pfam" id="PF04082">
    <property type="entry name" value="Fungal_trans"/>
    <property type="match status" value="1"/>
</dbReference>
<feature type="transmembrane region" description="Helical" evidence="9">
    <location>
        <begin position="266"/>
        <end position="286"/>
    </location>
</feature>
<feature type="transmembrane region" description="Helical" evidence="9">
    <location>
        <begin position="89"/>
        <end position="112"/>
    </location>
</feature>
<feature type="transmembrane region" description="Helical" evidence="9">
    <location>
        <begin position="146"/>
        <end position="166"/>
    </location>
</feature>
<dbReference type="Proteomes" id="UP001050691">
    <property type="component" value="Unassembled WGS sequence"/>
</dbReference>
<feature type="compositionally biased region" description="Acidic residues" evidence="8">
    <location>
        <begin position="2062"/>
        <end position="2104"/>
    </location>
</feature>
<dbReference type="SMART" id="SM00066">
    <property type="entry name" value="GAL4"/>
    <property type="match status" value="1"/>
</dbReference>
<dbReference type="PROSITE" id="PS50048">
    <property type="entry name" value="ZN2_CY6_FUNGAL_2"/>
    <property type="match status" value="1"/>
</dbReference>
<dbReference type="GO" id="GO:0003677">
    <property type="term" value="F:DNA binding"/>
    <property type="evidence" value="ECO:0007669"/>
    <property type="project" value="InterPro"/>
</dbReference>
<feature type="transmembrane region" description="Helical" evidence="9">
    <location>
        <begin position="234"/>
        <end position="254"/>
    </location>
</feature>
<dbReference type="CDD" id="cd12148">
    <property type="entry name" value="fungal_TF_MHR"/>
    <property type="match status" value="1"/>
</dbReference>
<evidence type="ECO:0000256" key="4">
    <source>
        <dbReference type="ARBA" id="ARBA00022723"/>
    </source>
</evidence>
<evidence type="ECO:0000256" key="9">
    <source>
        <dbReference type="SAM" id="Phobius"/>
    </source>
</evidence>
<keyword evidence="9" id="KW-1133">Transmembrane helix</keyword>